<feature type="region of interest" description="Disordered" evidence="1">
    <location>
        <begin position="45"/>
        <end position="73"/>
    </location>
</feature>
<evidence type="ECO:0000256" key="1">
    <source>
        <dbReference type="SAM" id="MobiDB-lite"/>
    </source>
</evidence>
<dbReference type="Proteomes" id="UP001154114">
    <property type="component" value="Chromosome 7"/>
</dbReference>
<dbReference type="AlphaFoldDB" id="A0A9N8PXN1"/>
<protein>
    <submittedName>
        <fullName evidence="2">Uncharacterized protein</fullName>
    </submittedName>
</protein>
<keyword evidence="3" id="KW-1185">Reference proteome</keyword>
<evidence type="ECO:0000313" key="2">
    <source>
        <dbReference type="EMBL" id="CAD0197974.1"/>
    </source>
</evidence>
<feature type="compositionally biased region" description="Low complexity" evidence="1">
    <location>
        <begin position="49"/>
        <end position="58"/>
    </location>
</feature>
<organism evidence="2 3">
    <name type="scientific">Chrysodeixis includens</name>
    <name type="common">Soybean looper</name>
    <name type="synonym">Pseudoplusia includens</name>
    <dbReference type="NCBI Taxonomy" id="689277"/>
    <lineage>
        <taxon>Eukaryota</taxon>
        <taxon>Metazoa</taxon>
        <taxon>Ecdysozoa</taxon>
        <taxon>Arthropoda</taxon>
        <taxon>Hexapoda</taxon>
        <taxon>Insecta</taxon>
        <taxon>Pterygota</taxon>
        <taxon>Neoptera</taxon>
        <taxon>Endopterygota</taxon>
        <taxon>Lepidoptera</taxon>
        <taxon>Glossata</taxon>
        <taxon>Ditrysia</taxon>
        <taxon>Noctuoidea</taxon>
        <taxon>Noctuidae</taxon>
        <taxon>Plusiinae</taxon>
        <taxon>Chrysodeixis</taxon>
    </lineage>
</organism>
<gene>
    <name evidence="2" type="ORF">CINC_LOCUS12252</name>
</gene>
<evidence type="ECO:0000313" key="3">
    <source>
        <dbReference type="Proteomes" id="UP001154114"/>
    </source>
</evidence>
<proteinExistence type="predicted"/>
<accession>A0A9N8PXN1</accession>
<reference evidence="2" key="1">
    <citation type="submission" date="2021-12" db="EMBL/GenBank/DDBJ databases">
        <authorList>
            <person name="King R."/>
        </authorList>
    </citation>
    <scope>NUCLEOTIDE SEQUENCE</scope>
</reference>
<sequence length="137" mass="15239">MELRLRVCSQFGGNLRHNDVTLLSPTRLNRQNEVVEVSKLSCGRHNNTSDATDAGAASDARDASGRRAPAGGASRALTQDVCRHQRLFLLKQMLQNPRFVCEGSVWWRLAEKQGFSLRRPPLNVADWTPVTAALRQS</sequence>
<name>A0A9N8PXN1_CHRIL</name>
<dbReference type="EMBL" id="LR824010">
    <property type="protein sequence ID" value="CAD0197974.1"/>
    <property type="molecule type" value="Genomic_DNA"/>
</dbReference>